<evidence type="ECO:0000313" key="2">
    <source>
        <dbReference type="Proteomes" id="UP001180489"/>
    </source>
</evidence>
<proteinExistence type="predicted"/>
<organism evidence="1 2">
    <name type="scientific">Streptomyces hintoniae</name>
    <dbReference type="NCBI Taxonomy" id="3075521"/>
    <lineage>
        <taxon>Bacteria</taxon>
        <taxon>Bacillati</taxon>
        <taxon>Actinomycetota</taxon>
        <taxon>Actinomycetes</taxon>
        <taxon>Kitasatosporales</taxon>
        <taxon>Streptomycetaceae</taxon>
        <taxon>Streptomyces</taxon>
    </lineage>
</organism>
<dbReference type="EMBL" id="JAVRFF010000011">
    <property type="protein sequence ID" value="MDT0472781.1"/>
    <property type="molecule type" value="Genomic_DNA"/>
</dbReference>
<name>A0ABU2UHQ3_9ACTN</name>
<reference evidence="1" key="1">
    <citation type="submission" date="2024-05" db="EMBL/GenBank/DDBJ databases">
        <title>30 novel species of actinomycetes from the DSMZ collection.</title>
        <authorList>
            <person name="Nouioui I."/>
        </authorList>
    </citation>
    <scope>NUCLEOTIDE SEQUENCE</scope>
    <source>
        <strain evidence="1">DSM 41014</strain>
    </source>
</reference>
<sequence length="277" mass="29803">MRFLSGRAATLRHTFLDDEDVMAVPAVSVTVRDASGATVYTGSASSSGDEWRVTSSPLPIGVYTASWVAEGLASDQDNFEVTGGFLFTIPEARASDSDLEDKSRFPAAKVRHYREVVEAEFERITGRSFTPRSTQAEVEGDGTRTLYLGYLDVTAIAAVNGPSGPLDVTSWTVDPHGFVTAPYDLPEGTRYTVAFTYGFALAPDDVKRAGLIRLRSLLTAERSGVPDRATAFVAAEGGNFTLATPGRGGSETGIPEVDATLKRYRFEVFYDVFGVGQ</sequence>
<accession>A0ABU2UHQ3</accession>
<evidence type="ECO:0000313" key="1">
    <source>
        <dbReference type="EMBL" id="MDT0472781.1"/>
    </source>
</evidence>
<gene>
    <name evidence="1" type="ORF">RM863_11655</name>
</gene>
<dbReference type="RefSeq" id="WP_311634930.1">
    <property type="nucleotide sequence ID" value="NZ_JAVRFF010000011.1"/>
</dbReference>
<protein>
    <submittedName>
        <fullName evidence="1">Uncharacterized protein</fullName>
    </submittedName>
</protein>
<dbReference type="Proteomes" id="UP001180489">
    <property type="component" value="Unassembled WGS sequence"/>
</dbReference>
<comment type="caution">
    <text evidence="1">The sequence shown here is derived from an EMBL/GenBank/DDBJ whole genome shotgun (WGS) entry which is preliminary data.</text>
</comment>
<keyword evidence="2" id="KW-1185">Reference proteome</keyword>